<proteinExistence type="predicted"/>
<keyword evidence="2" id="KW-1185">Reference proteome</keyword>
<name>A0ABY8CTK3_9HYPH</name>
<reference evidence="1 2" key="1">
    <citation type="submission" date="2023-03" db="EMBL/GenBank/DDBJ databases">
        <authorList>
            <person name="Kaur S."/>
            <person name="Espinosa-Saiz D."/>
            <person name="Velazquez E."/>
            <person name="Menendez E."/>
            <person name="diCenzo G.C."/>
        </authorList>
    </citation>
    <scope>NUCLEOTIDE SEQUENCE [LARGE SCALE GENOMIC DNA]</scope>
    <source>
        <strain evidence="1 2">LMG 27395</strain>
    </source>
</reference>
<dbReference type="EMBL" id="CP120370">
    <property type="protein sequence ID" value="WEX81237.1"/>
    <property type="molecule type" value="Genomic_DNA"/>
</dbReference>
<accession>A0ABY8CTK3</accession>
<dbReference type="Proteomes" id="UP001235547">
    <property type="component" value="Chromosome 2"/>
</dbReference>
<sequence length="57" mass="6219">MTISVLADIDKAGLTCETRDMPAPIALRSSFSADRLGVVAISQTPVAVRFIELRRRC</sequence>
<dbReference type="RefSeq" id="WP_280731977.1">
    <property type="nucleotide sequence ID" value="NZ_CP120367.1"/>
</dbReference>
<evidence type="ECO:0000313" key="2">
    <source>
        <dbReference type="Proteomes" id="UP001235547"/>
    </source>
</evidence>
<gene>
    <name evidence="1" type="ORF">PYH38_000629</name>
</gene>
<organism evidence="1 2">
    <name type="scientific">Sinorhizobium numidicum</name>
    <dbReference type="NCBI Taxonomy" id="680248"/>
    <lineage>
        <taxon>Bacteria</taxon>
        <taxon>Pseudomonadati</taxon>
        <taxon>Pseudomonadota</taxon>
        <taxon>Alphaproteobacteria</taxon>
        <taxon>Hyphomicrobiales</taxon>
        <taxon>Rhizobiaceae</taxon>
        <taxon>Sinorhizobium/Ensifer group</taxon>
        <taxon>Sinorhizobium</taxon>
    </lineage>
</organism>
<evidence type="ECO:0000313" key="1">
    <source>
        <dbReference type="EMBL" id="WEX81237.1"/>
    </source>
</evidence>
<protein>
    <submittedName>
        <fullName evidence="1">Uncharacterized protein</fullName>
    </submittedName>
</protein>